<dbReference type="Proteomes" id="UP000006237">
    <property type="component" value="Unassembled WGS sequence"/>
</dbReference>
<protein>
    <submittedName>
        <fullName evidence="1">Uncharacterized protein</fullName>
    </submittedName>
</protein>
<gene>
    <name evidence="1" type="ORF">HMPREF0293_1906</name>
</gene>
<proteinExistence type="predicted"/>
<comment type="caution">
    <text evidence="1">The sequence shown here is derived from an EMBL/GenBank/DDBJ whole genome shotgun (WGS) entry which is preliminary data.</text>
</comment>
<keyword evidence="2" id="KW-1185">Reference proteome</keyword>
<evidence type="ECO:0000313" key="2">
    <source>
        <dbReference type="Proteomes" id="UP000006237"/>
    </source>
</evidence>
<dbReference type="EMBL" id="ACHF01000067">
    <property type="protein sequence ID" value="EEI62757.1"/>
    <property type="molecule type" value="Genomic_DNA"/>
</dbReference>
<evidence type="ECO:0000313" key="1">
    <source>
        <dbReference type="EMBL" id="EEI62757.1"/>
    </source>
</evidence>
<reference evidence="1 2" key="1">
    <citation type="submission" date="2009-01" db="EMBL/GenBank/DDBJ databases">
        <authorList>
            <person name="Qin X."/>
            <person name="Bachman B."/>
            <person name="Battles P."/>
            <person name="Bell A."/>
            <person name="Bess C."/>
            <person name="Bickham C."/>
            <person name="Chaboub L."/>
            <person name="Chen D."/>
            <person name="Coyle M."/>
            <person name="Deiros D.R."/>
            <person name="Dinh H."/>
            <person name="Forbes L."/>
            <person name="Fowler G."/>
            <person name="Francisco L."/>
            <person name="Fu Q."/>
            <person name="Gubbala S."/>
            <person name="Hale W."/>
            <person name="Han Y."/>
            <person name="Hemphill L."/>
            <person name="Highlander S.K."/>
            <person name="Hirani K."/>
            <person name="Hogues M."/>
            <person name="Jackson L."/>
            <person name="Jakkamsetti A."/>
            <person name="Javaid M."/>
            <person name="Jiang H."/>
            <person name="Korchina V."/>
            <person name="Kovar C."/>
            <person name="Lara F."/>
            <person name="Lee S."/>
            <person name="Mata R."/>
            <person name="Mathew T."/>
            <person name="Moen C."/>
            <person name="Morales K."/>
            <person name="Munidasa M."/>
            <person name="Nazareth L."/>
            <person name="Ngo R."/>
            <person name="Nguyen L."/>
            <person name="Okwuonu G."/>
            <person name="Ongeri F."/>
            <person name="Patil S."/>
            <person name="Petrosino J."/>
            <person name="Pham C."/>
            <person name="Pham P."/>
            <person name="Pu L.-L."/>
            <person name="Puazo M."/>
            <person name="Raj R."/>
            <person name="Reid J."/>
            <person name="Rouhana J."/>
            <person name="Saada N."/>
            <person name="Shang Y."/>
            <person name="Simmons D."/>
            <person name="Thornton R."/>
            <person name="Warren J."/>
            <person name="Weissenberger G."/>
            <person name="Zhang J."/>
            <person name="Zhang L."/>
            <person name="Zhou C."/>
            <person name="Zhu D."/>
            <person name="Muzny D."/>
            <person name="Worley K."/>
            <person name="Gibbs R."/>
        </authorList>
    </citation>
    <scope>NUCLEOTIDE SEQUENCE [LARGE SCALE GENOMIC DNA]</scope>
    <source>
        <strain evidence="1 2">ATCC 51866</strain>
    </source>
</reference>
<accession>A0ABP2DRX2</accession>
<sequence length="39" mass="4196">MMSPEVGPGDFVVFHVVSVVEQESVWAAGTRIVIPPATR</sequence>
<organism evidence="1 2">
    <name type="scientific">Corynebacterium glucuronolyticum ATCC 51866</name>
    <dbReference type="NCBI Taxonomy" id="548478"/>
    <lineage>
        <taxon>Bacteria</taxon>
        <taxon>Bacillati</taxon>
        <taxon>Actinomycetota</taxon>
        <taxon>Actinomycetes</taxon>
        <taxon>Mycobacteriales</taxon>
        <taxon>Corynebacteriaceae</taxon>
        <taxon>Corynebacterium</taxon>
    </lineage>
</organism>
<name>A0ABP2DRX2_9CORY</name>